<dbReference type="InterPro" id="IPR027417">
    <property type="entry name" value="P-loop_NTPase"/>
</dbReference>
<keyword evidence="1" id="KW-0067">ATP-binding</keyword>
<protein>
    <recommendedName>
        <fullName evidence="1">ATP-dependent DNA helicase</fullName>
        <ecNumber evidence="1">5.6.2.3</ecNumber>
    </recommendedName>
</protein>
<name>A0AAD6V991_9AGAR</name>
<keyword evidence="1" id="KW-0234">DNA repair</keyword>
<gene>
    <name evidence="3" type="ORF">GGX14DRAFT_367769</name>
</gene>
<keyword evidence="1" id="KW-0227">DNA damage</keyword>
<dbReference type="PANTHER" id="PTHR47642">
    <property type="entry name" value="ATP-DEPENDENT DNA HELICASE"/>
    <property type="match status" value="1"/>
</dbReference>
<keyword evidence="4" id="KW-1185">Reference proteome</keyword>
<comment type="catalytic activity">
    <reaction evidence="1">
        <text>ATP + H2O = ADP + phosphate + H(+)</text>
        <dbReference type="Rhea" id="RHEA:13065"/>
        <dbReference type="ChEBI" id="CHEBI:15377"/>
        <dbReference type="ChEBI" id="CHEBI:15378"/>
        <dbReference type="ChEBI" id="CHEBI:30616"/>
        <dbReference type="ChEBI" id="CHEBI:43474"/>
        <dbReference type="ChEBI" id="CHEBI:456216"/>
        <dbReference type="EC" id="5.6.2.3"/>
    </reaction>
</comment>
<comment type="caution">
    <text evidence="3">The sequence shown here is derived from an EMBL/GenBank/DDBJ whole genome shotgun (WGS) entry which is preliminary data.</text>
</comment>
<dbReference type="GO" id="GO:0005524">
    <property type="term" value="F:ATP binding"/>
    <property type="evidence" value="ECO:0007669"/>
    <property type="project" value="UniProtKB-KW"/>
</dbReference>
<accession>A0AAD6V991</accession>
<dbReference type="GO" id="GO:0006281">
    <property type="term" value="P:DNA repair"/>
    <property type="evidence" value="ECO:0007669"/>
    <property type="project" value="UniProtKB-KW"/>
</dbReference>
<dbReference type="EC" id="5.6.2.3" evidence="1"/>
<comment type="similarity">
    <text evidence="1">Belongs to the helicase family.</text>
</comment>
<keyword evidence="1" id="KW-0347">Helicase</keyword>
<reference evidence="3" key="1">
    <citation type="submission" date="2023-03" db="EMBL/GenBank/DDBJ databases">
        <title>Massive genome expansion in bonnet fungi (Mycena s.s.) driven by repeated elements and novel gene families across ecological guilds.</title>
        <authorList>
            <consortium name="Lawrence Berkeley National Laboratory"/>
            <person name="Harder C.B."/>
            <person name="Miyauchi S."/>
            <person name="Viragh M."/>
            <person name="Kuo A."/>
            <person name="Thoen E."/>
            <person name="Andreopoulos B."/>
            <person name="Lu D."/>
            <person name="Skrede I."/>
            <person name="Drula E."/>
            <person name="Henrissat B."/>
            <person name="Morin E."/>
            <person name="Kohler A."/>
            <person name="Barry K."/>
            <person name="LaButti K."/>
            <person name="Morin E."/>
            <person name="Salamov A."/>
            <person name="Lipzen A."/>
            <person name="Mereny Z."/>
            <person name="Hegedus B."/>
            <person name="Baldrian P."/>
            <person name="Stursova M."/>
            <person name="Weitz H."/>
            <person name="Taylor A."/>
            <person name="Grigoriev I.V."/>
            <person name="Nagy L.G."/>
            <person name="Martin F."/>
            <person name="Kauserud H."/>
        </authorList>
    </citation>
    <scope>NUCLEOTIDE SEQUENCE</scope>
    <source>
        <strain evidence="3">9144</strain>
    </source>
</reference>
<dbReference type="GO" id="GO:0006310">
    <property type="term" value="P:DNA recombination"/>
    <property type="evidence" value="ECO:0007669"/>
    <property type="project" value="UniProtKB-KW"/>
</dbReference>
<evidence type="ECO:0000256" key="1">
    <source>
        <dbReference type="RuleBase" id="RU363044"/>
    </source>
</evidence>
<organism evidence="3 4">
    <name type="scientific">Mycena pura</name>
    <dbReference type="NCBI Taxonomy" id="153505"/>
    <lineage>
        <taxon>Eukaryota</taxon>
        <taxon>Fungi</taxon>
        <taxon>Dikarya</taxon>
        <taxon>Basidiomycota</taxon>
        <taxon>Agaricomycotina</taxon>
        <taxon>Agaricomycetes</taxon>
        <taxon>Agaricomycetidae</taxon>
        <taxon>Agaricales</taxon>
        <taxon>Marasmiineae</taxon>
        <taxon>Mycenaceae</taxon>
        <taxon>Mycena</taxon>
    </lineage>
</organism>
<proteinExistence type="inferred from homology"/>
<dbReference type="GO" id="GO:0016787">
    <property type="term" value="F:hydrolase activity"/>
    <property type="evidence" value="ECO:0007669"/>
    <property type="project" value="UniProtKB-KW"/>
</dbReference>
<evidence type="ECO:0000259" key="2">
    <source>
        <dbReference type="Pfam" id="PF05970"/>
    </source>
</evidence>
<dbReference type="EMBL" id="JARJCW010000042">
    <property type="protein sequence ID" value="KAJ7205797.1"/>
    <property type="molecule type" value="Genomic_DNA"/>
</dbReference>
<dbReference type="Proteomes" id="UP001219525">
    <property type="component" value="Unassembled WGS sequence"/>
</dbReference>
<keyword evidence="1" id="KW-0233">DNA recombination</keyword>
<sequence>MVGCAFLLKISQALNDAKGNVAPFGGVNIIFAGDFAQLPPVGETKLLAKLNTSVESATGPKGQDRIMGKLLWLSVNTVVMLKRIERIRRRRNESTGEVDDADPEAVRFVELLSRLREGRCTEDDFNLLNTRLVTQLRPNWNECRLRNVPIIVSQNRLKDALNEKASIAYAARSDRDLHWYHATDARSNGQMIRETDSELRDYLLHRLHSGETSYTVPAKSKRITGFGK</sequence>
<feature type="domain" description="DNA helicase Pif1-like DEAD-box helicase" evidence="2">
    <location>
        <begin position="20"/>
        <end position="123"/>
    </location>
</feature>
<evidence type="ECO:0000313" key="4">
    <source>
        <dbReference type="Proteomes" id="UP001219525"/>
    </source>
</evidence>
<dbReference type="GO" id="GO:0043139">
    <property type="term" value="F:5'-3' DNA helicase activity"/>
    <property type="evidence" value="ECO:0007669"/>
    <property type="project" value="UniProtKB-EC"/>
</dbReference>
<dbReference type="AlphaFoldDB" id="A0AAD6V991"/>
<dbReference type="Pfam" id="PF05970">
    <property type="entry name" value="PIF1"/>
    <property type="match status" value="1"/>
</dbReference>
<comment type="cofactor">
    <cofactor evidence="1">
        <name>Mg(2+)</name>
        <dbReference type="ChEBI" id="CHEBI:18420"/>
    </cofactor>
</comment>
<dbReference type="InterPro" id="IPR051055">
    <property type="entry name" value="PIF1_helicase"/>
</dbReference>
<dbReference type="GO" id="GO:0000723">
    <property type="term" value="P:telomere maintenance"/>
    <property type="evidence" value="ECO:0007669"/>
    <property type="project" value="InterPro"/>
</dbReference>
<keyword evidence="1" id="KW-0547">Nucleotide-binding</keyword>
<evidence type="ECO:0000313" key="3">
    <source>
        <dbReference type="EMBL" id="KAJ7205797.1"/>
    </source>
</evidence>
<dbReference type="Gene3D" id="3.40.50.300">
    <property type="entry name" value="P-loop containing nucleotide triphosphate hydrolases"/>
    <property type="match status" value="1"/>
</dbReference>
<keyword evidence="1" id="KW-0378">Hydrolase</keyword>
<dbReference type="InterPro" id="IPR010285">
    <property type="entry name" value="DNA_helicase_pif1-like_DEAD"/>
</dbReference>